<keyword evidence="3" id="KW-1185">Reference proteome</keyword>
<accession>A0A4Y2DN03</accession>
<protein>
    <submittedName>
        <fullName evidence="2">Uncharacterized protein</fullName>
    </submittedName>
</protein>
<dbReference type="EMBL" id="BGPR01000399">
    <property type="protein sequence ID" value="GBM18193.1"/>
    <property type="molecule type" value="Genomic_DNA"/>
</dbReference>
<comment type="caution">
    <text evidence="2">The sequence shown here is derived from an EMBL/GenBank/DDBJ whole genome shotgun (WGS) entry which is preliminary data.</text>
</comment>
<feature type="region of interest" description="Disordered" evidence="1">
    <location>
        <begin position="62"/>
        <end position="96"/>
    </location>
</feature>
<organism evidence="2 3">
    <name type="scientific">Araneus ventricosus</name>
    <name type="common">Orbweaver spider</name>
    <name type="synonym">Epeira ventricosa</name>
    <dbReference type="NCBI Taxonomy" id="182803"/>
    <lineage>
        <taxon>Eukaryota</taxon>
        <taxon>Metazoa</taxon>
        <taxon>Ecdysozoa</taxon>
        <taxon>Arthropoda</taxon>
        <taxon>Chelicerata</taxon>
        <taxon>Arachnida</taxon>
        <taxon>Araneae</taxon>
        <taxon>Araneomorphae</taxon>
        <taxon>Entelegynae</taxon>
        <taxon>Araneoidea</taxon>
        <taxon>Araneidae</taxon>
        <taxon>Araneus</taxon>
    </lineage>
</organism>
<evidence type="ECO:0000313" key="3">
    <source>
        <dbReference type="Proteomes" id="UP000499080"/>
    </source>
</evidence>
<feature type="region of interest" description="Disordered" evidence="1">
    <location>
        <begin position="1"/>
        <end position="36"/>
    </location>
</feature>
<sequence length="156" mass="17503">MTRTTPELAPPLQVSAPHYREGVWSKDGSSEESGFEARTLRFPGRVVSWPLCDQINAELSHNHKENSQALPRHPGTFESSAAPKEIPPLWPTKNSPHYERPCADTFLLPRYDSSSEMGPKSHATFTISHREARLCFIIRQALISMSHKTNITVAVL</sequence>
<name>A0A4Y2DN03_ARAVE</name>
<gene>
    <name evidence="2" type="ORF">AVEN_151729_1</name>
</gene>
<evidence type="ECO:0000313" key="2">
    <source>
        <dbReference type="EMBL" id="GBM18193.1"/>
    </source>
</evidence>
<dbReference type="AlphaFoldDB" id="A0A4Y2DN03"/>
<dbReference type="Proteomes" id="UP000499080">
    <property type="component" value="Unassembled WGS sequence"/>
</dbReference>
<evidence type="ECO:0000256" key="1">
    <source>
        <dbReference type="SAM" id="MobiDB-lite"/>
    </source>
</evidence>
<proteinExistence type="predicted"/>
<reference evidence="2 3" key="1">
    <citation type="journal article" date="2019" name="Sci. Rep.">
        <title>Orb-weaving spider Araneus ventricosus genome elucidates the spidroin gene catalogue.</title>
        <authorList>
            <person name="Kono N."/>
            <person name="Nakamura H."/>
            <person name="Ohtoshi R."/>
            <person name="Moran D.A.P."/>
            <person name="Shinohara A."/>
            <person name="Yoshida Y."/>
            <person name="Fujiwara M."/>
            <person name="Mori M."/>
            <person name="Tomita M."/>
            <person name="Arakawa K."/>
        </authorList>
    </citation>
    <scope>NUCLEOTIDE SEQUENCE [LARGE SCALE GENOMIC DNA]</scope>
</reference>